<keyword evidence="1" id="KW-0812">Transmembrane</keyword>
<dbReference type="EMBL" id="FPAS01000001">
    <property type="protein sequence ID" value="SFT48170.1"/>
    <property type="molecule type" value="Genomic_DNA"/>
</dbReference>
<name>A0A1I6YCQ5_9FLAO</name>
<evidence type="ECO:0000256" key="1">
    <source>
        <dbReference type="SAM" id="Phobius"/>
    </source>
</evidence>
<dbReference type="Proteomes" id="UP000236454">
    <property type="component" value="Unassembled WGS sequence"/>
</dbReference>
<dbReference type="InterPro" id="IPR024478">
    <property type="entry name" value="HlyB_4HB_MCP"/>
</dbReference>
<keyword evidence="1" id="KW-1133">Transmembrane helix</keyword>
<proteinExistence type="predicted"/>
<evidence type="ECO:0000259" key="2">
    <source>
        <dbReference type="Pfam" id="PF12729"/>
    </source>
</evidence>
<keyword evidence="1" id="KW-0472">Membrane</keyword>
<gene>
    <name evidence="3" type="ORF">SAMN05216474_0804</name>
</gene>
<dbReference type="STRING" id="477690.SAMN05216474_0804"/>
<protein>
    <submittedName>
        <fullName evidence="3">Four helix bundle sensory module for signal transduction</fullName>
    </submittedName>
</protein>
<sequence length="200" mass="22821">MKIWNKIKWVSGVVLVFAIVLATNLIDRDNFSKLRQSTTTIYKDRIVASDILFDLSHLIQQKKLTLATADTNLFKRSNATLSDSIQALLSNYEQTKLTDKEAGIFNSLKGQLISFEELENDYFTGDIDKEAFVQLIAGIDENLYKLSKVQLYEGKLQMLKSNKAMESVELFTQIEIIFLVIAGILIQVIILYTPKSKRKF</sequence>
<reference evidence="3 4" key="1">
    <citation type="submission" date="2016-10" db="EMBL/GenBank/DDBJ databases">
        <authorList>
            <person name="de Groot N.N."/>
        </authorList>
    </citation>
    <scope>NUCLEOTIDE SEQUENCE [LARGE SCALE GENOMIC DNA]</scope>
    <source>
        <strain evidence="3 4">CGMCC 1.7005</strain>
    </source>
</reference>
<dbReference type="AlphaFoldDB" id="A0A1I6YCQ5"/>
<dbReference type="OrthoDB" id="979566at2"/>
<organism evidence="3 4">
    <name type="scientific">Lishizhenia tianjinensis</name>
    <dbReference type="NCBI Taxonomy" id="477690"/>
    <lineage>
        <taxon>Bacteria</taxon>
        <taxon>Pseudomonadati</taxon>
        <taxon>Bacteroidota</taxon>
        <taxon>Flavobacteriia</taxon>
        <taxon>Flavobacteriales</taxon>
        <taxon>Crocinitomicaceae</taxon>
        <taxon>Lishizhenia</taxon>
    </lineage>
</organism>
<evidence type="ECO:0000313" key="4">
    <source>
        <dbReference type="Proteomes" id="UP000236454"/>
    </source>
</evidence>
<feature type="transmembrane region" description="Helical" evidence="1">
    <location>
        <begin position="170"/>
        <end position="192"/>
    </location>
</feature>
<dbReference type="Pfam" id="PF12729">
    <property type="entry name" value="4HB_MCP_1"/>
    <property type="match status" value="1"/>
</dbReference>
<keyword evidence="4" id="KW-1185">Reference proteome</keyword>
<accession>A0A1I6YCQ5</accession>
<dbReference type="RefSeq" id="WP_090246586.1">
    <property type="nucleotide sequence ID" value="NZ_FPAS01000001.1"/>
</dbReference>
<evidence type="ECO:0000313" key="3">
    <source>
        <dbReference type="EMBL" id="SFT48170.1"/>
    </source>
</evidence>
<feature type="domain" description="Chemotaxis methyl-accepting receptor HlyB-like 4HB MCP" evidence="2">
    <location>
        <begin position="1"/>
        <end position="120"/>
    </location>
</feature>